<dbReference type="RefSeq" id="WP_136410439.1">
    <property type="nucleotide sequence ID" value="NZ_CP039393.1"/>
</dbReference>
<keyword evidence="2" id="KW-1185">Reference proteome</keyword>
<evidence type="ECO:0000313" key="1">
    <source>
        <dbReference type="EMBL" id="QCD35818.1"/>
    </source>
</evidence>
<sequence length="202" mass="23656">MINELVQNLIAINKCTEGQVMSFENALSIVKLYDEMPEPNNLIDEAEEMAASDIDALEKSVIKLKEESERFLCVGMPMLKEVDFKAIAQNYSRTFYNKFHKAEKELTAYWREYCQFNNRLDYLDFDSREYIETEKLCEKAKAEHDERQRVVRELYAEYEQANKDSSHVFRFRADFLGTVISRYKDIATAILADIKRIKEGGS</sequence>
<accession>A0A4P7VPM7</accession>
<protein>
    <submittedName>
        <fullName evidence="1">Uncharacterized protein</fullName>
    </submittedName>
</protein>
<dbReference type="OrthoDB" id="1097991at2"/>
<evidence type="ECO:0000313" key="2">
    <source>
        <dbReference type="Proteomes" id="UP000297031"/>
    </source>
</evidence>
<organism evidence="1 2">
    <name type="scientific">Muribaculum gordoncarteri</name>
    <dbReference type="NCBI Taxonomy" id="2530390"/>
    <lineage>
        <taxon>Bacteria</taxon>
        <taxon>Pseudomonadati</taxon>
        <taxon>Bacteroidota</taxon>
        <taxon>Bacteroidia</taxon>
        <taxon>Bacteroidales</taxon>
        <taxon>Muribaculaceae</taxon>
        <taxon>Muribaculum</taxon>
    </lineage>
</organism>
<dbReference type="KEGG" id="mgod:E7746_07955"/>
<name>A0A4P7VPM7_9BACT</name>
<dbReference type="Proteomes" id="UP000297031">
    <property type="component" value="Chromosome"/>
</dbReference>
<dbReference type="AlphaFoldDB" id="A0A4P7VPM7"/>
<reference evidence="1 2" key="1">
    <citation type="submission" date="2019-02" db="EMBL/GenBank/DDBJ databases">
        <title>Isolation and identification of novel species under the genus Muribaculum.</title>
        <authorList>
            <person name="Miyake S."/>
            <person name="Ding Y."/>
            <person name="Low A."/>
            <person name="Soh M."/>
            <person name="Seedorf H."/>
        </authorList>
    </citation>
    <scope>NUCLEOTIDE SEQUENCE [LARGE SCALE GENOMIC DNA]</scope>
    <source>
        <strain evidence="1 2">TLL-A4</strain>
    </source>
</reference>
<proteinExistence type="predicted"/>
<gene>
    <name evidence="1" type="ORF">E7746_07955</name>
</gene>
<dbReference type="EMBL" id="CP039393">
    <property type="protein sequence ID" value="QCD35818.1"/>
    <property type="molecule type" value="Genomic_DNA"/>
</dbReference>